<evidence type="ECO:0000313" key="1">
    <source>
        <dbReference type="EMBL" id="KAK3015969.1"/>
    </source>
</evidence>
<dbReference type="PANTHER" id="PTHR10634">
    <property type="entry name" value="AN1-TYPE ZINC FINGER PROTEIN"/>
    <property type="match status" value="1"/>
</dbReference>
<evidence type="ECO:0000313" key="2">
    <source>
        <dbReference type="Proteomes" id="UP001188597"/>
    </source>
</evidence>
<gene>
    <name evidence="1" type="ORF">RJ639_006304</name>
</gene>
<organism evidence="1 2">
    <name type="scientific">Escallonia herrerae</name>
    <dbReference type="NCBI Taxonomy" id="1293975"/>
    <lineage>
        <taxon>Eukaryota</taxon>
        <taxon>Viridiplantae</taxon>
        <taxon>Streptophyta</taxon>
        <taxon>Embryophyta</taxon>
        <taxon>Tracheophyta</taxon>
        <taxon>Spermatophyta</taxon>
        <taxon>Magnoliopsida</taxon>
        <taxon>eudicotyledons</taxon>
        <taxon>Gunneridae</taxon>
        <taxon>Pentapetalae</taxon>
        <taxon>asterids</taxon>
        <taxon>campanulids</taxon>
        <taxon>Escalloniales</taxon>
        <taxon>Escalloniaceae</taxon>
        <taxon>Escallonia</taxon>
    </lineage>
</organism>
<dbReference type="InterPro" id="IPR050652">
    <property type="entry name" value="AN1_A20_ZnFinger"/>
</dbReference>
<dbReference type="Proteomes" id="UP001188597">
    <property type="component" value="Unassembled WGS sequence"/>
</dbReference>
<keyword evidence="2" id="KW-1185">Reference proteome</keyword>
<dbReference type="GO" id="GO:0004842">
    <property type="term" value="F:ubiquitin-protein transferase activity"/>
    <property type="evidence" value="ECO:0007669"/>
    <property type="project" value="TreeGrafter"/>
</dbReference>
<comment type="caution">
    <text evidence="1">The sequence shown here is derived from an EMBL/GenBank/DDBJ whole genome shotgun (WGS) entry which is preliminary data.</text>
</comment>
<dbReference type="AlphaFoldDB" id="A0AA88VXE7"/>
<protein>
    <submittedName>
        <fullName evidence="1">Uncharacterized protein</fullName>
    </submittedName>
</protein>
<dbReference type="Gene3D" id="4.10.1110.10">
    <property type="entry name" value="AN1-like Zinc finger"/>
    <property type="match status" value="1"/>
</dbReference>
<name>A0AA88VXE7_9ASTE</name>
<sequence>MHITHNPLHRHSHARFFLDWWDLCVAAGSEGDVRCGGAEELSCTEHWNSDRHDCSYDYKAAEKEAIARENPVVKAAKIIQKWKIKDLGLD</sequence>
<dbReference type="SUPFAM" id="SSF118310">
    <property type="entry name" value="AN1-like Zinc finger"/>
    <property type="match status" value="1"/>
</dbReference>
<dbReference type="PANTHER" id="PTHR10634:SF22">
    <property type="entry name" value="ZINC FINGER A20 AND AN1 DOMAIN-CONTAINING STRESS-ASSOCIATED PROTEIN 5"/>
    <property type="match status" value="1"/>
</dbReference>
<dbReference type="GO" id="GO:0016567">
    <property type="term" value="P:protein ubiquitination"/>
    <property type="evidence" value="ECO:0007669"/>
    <property type="project" value="TreeGrafter"/>
</dbReference>
<accession>A0AA88VXE7</accession>
<dbReference type="EMBL" id="JAVXUP010001100">
    <property type="protein sequence ID" value="KAK3015969.1"/>
    <property type="molecule type" value="Genomic_DNA"/>
</dbReference>
<dbReference type="InterPro" id="IPR035896">
    <property type="entry name" value="AN1-like_Znf"/>
</dbReference>
<reference evidence="1" key="1">
    <citation type="submission" date="2022-12" db="EMBL/GenBank/DDBJ databases">
        <title>Draft genome assemblies for two species of Escallonia (Escalloniales).</title>
        <authorList>
            <person name="Chanderbali A."/>
            <person name="Dervinis C."/>
            <person name="Anghel I."/>
            <person name="Soltis D."/>
            <person name="Soltis P."/>
            <person name="Zapata F."/>
        </authorList>
    </citation>
    <scope>NUCLEOTIDE SEQUENCE</scope>
    <source>
        <strain evidence="1">UCBG64.0493</strain>
        <tissue evidence="1">Leaf</tissue>
    </source>
</reference>
<proteinExistence type="predicted"/>